<evidence type="ECO:0000313" key="3">
    <source>
        <dbReference type="EMBL" id="MBB5039361.1"/>
    </source>
</evidence>
<dbReference type="Pfam" id="PF02698">
    <property type="entry name" value="DUF218"/>
    <property type="match status" value="1"/>
</dbReference>
<dbReference type="InterPro" id="IPR014729">
    <property type="entry name" value="Rossmann-like_a/b/a_fold"/>
</dbReference>
<dbReference type="InterPro" id="IPR051599">
    <property type="entry name" value="Cell_Envelope_Assoc"/>
</dbReference>
<dbReference type="CDD" id="cd06259">
    <property type="entry name" value="YdcF-like"/>
    <property type="match status" value="1"/>
</dbReference>
<proteinExistence type="predicted"/>
<dbReference type="EMBL" id="JACHIF010000008">
    <property type="protein sequence ID" value="MBB5039361.1"/>
    <property type="molecule type" value="Genomic_DNA"/>
</dbReference>
<dbReference type="Proteomes" id="UP000534294">
    <property type="component" value="Unassembled WGS sequence"/>
</dbReference>
<gene>
    <name evidence="3" type="ORF">HNQ64_003633</name>
</gene>
<name>A0A7W7YNC7_9BACT</name>
<dbReference type="InterPro" id="IPR003848">
    <property type="entry name" value="DUF218"/>
</dbReference>
<accession>A0A7W7YNC7</accession>
<keyword evidence="1" id="KW-0812">Transmembrane</keyword>
<sequence length="258" mass="28864">MNAILRELLYLLQPFCLAWLLLTVWLLRMLWKRLWRWSLLPMSAWLILTTISCTSIPSWLMAGLESRHSLPAAAEMQSADAIVCLGGGVEPSLMEPTGMHLARGADRIATALSMAISGVAPVLVIGGGGYEHEGRFVSEADAIFDNLANYPKLNFEQISLGVCTNTRDEALKVAELMEKRGWKKILLVTSASHMPRAVGTFKKAGISVVPVPCHYMSSFHRLGEVDWIHLPYVGSFELFDAWLHEWIGSHIYSWRGWL</sequence>
<reference evidence="3 4" key="1">
    <citation type="submission" date="2020-08" db="EMBL/GenBank/DDBJ databases">
        <title>Genomic Encyclopedia of Type Strains, Phase IV (KMG-IV): sequencing the most valuable type-strain genomes for metagenomic binning, comparative biology and taxonomic classification.</title>
        <authorList>
            <person name="Goeker M."/>
        </authorList>
    </citation>
    <scope>NUCLEOTIDE SEQUENCE [LARGE SCALE GENOMIC DNA]</scope>
    <source>
        <strain evidence="3 4">DSM 12251</strain>
    </source>
</reference>
<dbReference type="GO" id="GO:0043164">
    <property type="term" value="P:Gram-negative-bacterium-type cell wall biogenesis"/>
    <property type="evidence" value="ECO:0007669"/>
    <property type="project" value="TreeGrafter"/>
</dbReference>
<protein>
    <submittedName>
        <fullName evidence="3">Uncharacterized SAM-binding protein YcdF (DUF218 family)</fullName>
    </submittedName>
</protein>
<dbReference type="Gene3D" id="3.40.50.620">
    <property type="entry name" value="HUPs"/>
    <property type="match status" value="1"/>
</dbReference>
<evidence type="ECO:0000313" key="4">
    <source>
        <dbReference type="Proteomes" id="UP000534294"/>
    </source>
</evidence>
<evidence type="ECO:0000259" key="2">
    <source>
        <dbReference type="Pfam" id="PF02698"/>
    </source>
</evidence>
<feature type="transmembrane region" description="Helical" evidence="1">
    <location>
        <begin position="12"/>
        <end position="31"/>
    </location>
</feature>
<keyword evidence="1" id="KW-1133">Transmembrane helix</keyword>
<feature type="transmembrane region" description="Helical" evidence="1">
    <location>
        <begin position="43"/>
        <end position="62"/>
    </location>
</feature>
<dbReference type="AlphaFoldDB" id="A0A7W7YNC7"/>
<keyword evidence="1" id="KW-0472">Membrane</keyword>
<feature type="domain" description="DUF218" evidence="2">
    <location>
        <begin position="80"/>
        <end position="248"/>
    </location>
</feature>
<comment type="caution">
    <text evidence="3">The sequence shown here is derived from an EMBL/GenBank/DDBJ whole genome shotgun (WGS) entry which is preliminary data.</text>
</comment>
<dbReference type="RefSeq" id="WP_184211069.1">
    <property type="nucleotide sequence ID" value="NZ_JACHIF010000008.1"/>
</dbReference>
<organism evidence="3 4">
    <name type="scientific">Prosthecobacter dejongeii</name>
    <dbReference type="NCBI Taxonomy" id="48465"/>
    <lineage>
        <taxon>Bacteria</taxon>
        <taxon>Pseudomonadati</taxon>
        <taxon>Verrucomicrobiota</taxon>
        <taxon>Verrucomicrobiia</taxon>
        <taxon>Verrucomicrobiales</taxon>
        <taxon>Verrucomicrobiaceae</taxon>
        <taxon>Prosthecobacter</taxon>
    </lineage>
</organism>
<dbReference type="GO" id="GO:0000270">
    <property type="term" value="P:peptidoglycan metabolic process"/>
    <property type="evidence" value="ECO:0007669"/>
    <property type="project" value="TreeGrafter"/>
</dbReference>
<dbReference type="GO" id="GO:0005886">
    <property type="term" value="C:plasma membrane"/>
    <property type="evidence" value="ECO:0007669"/>
    <property type="project" value="TreeGrafter"/>
</dbReference>
<dbReference type="PANTHER" id="PTHR30336:SF4">
    <property type="entry name" value="ENVELOPE BIOGENESIS FACTOR ELYC"/>
    <property type="match status" value="1"/>
</dbReference>
<evidence type="ECO:0000256" key="1">
    <source>
        <dbReference type="SAM" id="Phobius"/>
    </source>
</evidence>
<dbReference type="PANTHER" id="PTHR30336">
    <property type="entry name" value="INNER MEMBRANE PROTEIN, PROBABLE PERMEASE"/>
    <property type="match status" value="1"/>
</dbReference>
<keyword evidence="4" id="KW-1185">Reference proteome</keyword>